<keyword evidence="1" id="KW-0732">Signal</keyword>
<sequence>MLHFWVSCFPCFLFHTNLHPSTSLNDVALSIPFHKKDSISFCLISVVERILHATRISKEIICLEKDSRLRIVKNRFTKQTN</sequence>
<evidence type="ECO:0000256" key="1">
    <source>
        <dbReference type="SAM" id="SignalP"/>
    </source>
</evidence>
<reference evidence="2" key="1">
    <citation type="submission" date="2018-01" db="EMBL/GenBank/DDBJ databases">
        <title>An insight into the sialome of Amazonian anophelines.</title>
        <authorList>
            <person name="Ribeiro J.M."/>
            <person name="Scarpassa V."/>
            <person name="Calvo E."/>
        </authorList>
    </citation>
    <scope>NUCLEOTIDE SEQUENCE</scope>
</reference>
<feature type="chain" id="PRO_5014831219" evidence="1">
    <location>
        <begin position="24"/>
        <end position="81"/>
    </location>
</feature>
<dbReference type="EMBL" id="GGFL01014161">
    <property type="protein sequence ID" value="MBW78339.1"/>
    <property type="molecule type" value="Transcribed_RNA"/>
</dbReference>
<proteinExistence type="predicted"/>
<protein>
    <submittedName>
        <fullName evidence="2">Putative secreted protein</fullName>
    </submittedName>
</protein>
<name>A0A2M4DLC2_ANODA</name>
<evidence type="ECO:0000313" key="2">
    <source>
        <dbReference type="EMBL" id="MBW78339.1"/>
    </source>
</evidence>
<feature type="signal peptide" evidence="1">
    <location>
        <begin position="1"/>
        <end position="23"/>
    </location>
</feature>
<organism evidence="2">
    <name type="scientific">Anopheles darlingi</name>
    <name type="common">Mosquito</name>
    <dbReference type="NCBI Taxonomy" id="43151"/>
    <lineage>
        <taxon>Eukaryota</taxon>
        <taxon>Metazoa</taxon>
        <taxon>Ecdysozoa</taxon>
        <taxon>Arthropoda</taxon>
        <taxon>Hexapoda</taxon>
        <taxon>Insecta</taxon>
        <taxon>Pterygota</taxon>
        <taxon>Neoptera</taxon>
        <taxon>Endopterygota</taxon>
        <taxon>Diptera</taxon>
        <taxon>Nematocera</taxon>
        <taxon>Culicoidea</taxon>
        <taxon>Culicidae</taxon>
        <taxon>Anophelinae</taxon>
        <taxon>Anopheles</taxon>
    </lineage>
</organism>
<dbReference type="AlphaFoldDB" id="A0A2M4DLC2"/>
<accession>A0A2M4DLC2</accession>